<comment type="caution">
    <text evidence="5">The sequence shown here is derived from an EMBL/GenBank/DDBJ whole genome shotgun (WGS) entry which is preliminary data.</text>
</comment>
<evidence type="ECO:0000256" key="1">
    <source>
        <dbReference type="ARBA" id="ARBA00022679"/>
    </source>
</evidence>
<dbReference type="SUPFAM" id="SSF48452">
    <property type="entry name" value="TPR-like"/>
    <property type="match status" value="1"/>
</dbReference>
<dbReference type="InterPro" id="IPR011990">
    <property type="entry name" value="TPR-like_helical_dom_sf"/>
</dbReference>
<dbReference type="InterPro" id="IPR027417">
    <property type="entry name" value="P-loop_NTPase"/>
</dbReference>
<sequence length="449" mass="48765">MGVLEGHSDSRGLWLPGRLPGRKILPRRAYYPNLRRYERNPAHGHCQGTGQERPLRYPASPPGAVLWLTGLPGAGKTALAQAVAGRLGEAGYTCYHLESDRLHYGLNVGQAAALLADAGLLCIVSRGSCDQADRVSRERVRQAVRHFHEIHVAVAPAAREPHNGAGMHLADLGTPSAYHLPFPPDLCLEAHHESLEASVERLYRYVIDAIPLGRPPGAPLELRHDQALHLYRNGQVAEALHAMARLIEDAPNAPRAHCALAEMLREQGQPRQAVAYGERAVTLSPAMASAHSNLGLAWFDLNNLDRAEACHKTALRLQPSRAASLNGLASVAHARGQLDIAIEGYRKALLVRPDYPEALCNLGTALMDAHRLDDAVHVLEQAMELAPNSADTLCALGLARLQQSRAAQARRLFEQALQLSPDHTKAAAGLARSMAKPDQRQSSNTQFWG</sequence>
<proteinExistence type="predicted"/>
<dbReference type="Gene3D" id="1.25.40.10">
    <property type="entry name" value="Tetratricopeptide repeat domain"/>
    <property type="match status" value="2"/>
</dbReference>
<feature type="domain" description="APS kinase" evidence="4">
    <location>
        <begin position="63"/>
        <end position="163"/>
    </location>
</feature>
<dbReference type="Pfam" id="PF13432">
    <property type="entry name" value="TPR_16"/>
    <property type="match status" value="2"/>
</dbReference>
<dbReference type="Gene3D" id="3.40.50.300">
    <property type="entry name" value="P-loop containing nucleotide triphosphate hydrolases"/>
    <property type="match status" value="1"/>
</dbReference>
<feature type="repeat" description="TPR" evidence="2">
    <location>
        <begin position="356"/>
        <end position="389"/>
    </location>
</feature>
<feature type="compositionally biased region" description="Polar residues" evidence="3">
    <location>
        <begin position="440"/>
        <end position="449"/>
    </location>
</feature>
<protein>
    <submittedName>
        <fullName evidence="5">Tetratricopeptide repeat protein</fullName>
    </submittedName>
</protein>
<accession>A0ABX0YHR9</accession>
<name>A0ABX0YHR9_9PSED</name>
<keyword evidence="1" id="KW-0808">Transferase</keyword>
<evidence type="ECO:0000256" key="2">
    <source>
        <dbReference type="PROSITE-ProRule" id="PRU00339"/>
    </source>
</evidence>
<dbReference type="PANTHER" id="PTHR44998:SF1">
    <property type="entry name" value="UDP-N-ACETYLGLUCOSAMINE--PEPTIDE N-ACETYLGLUCOSAMINYLTRANSFERASE 110 KDA SUBUNIT"/>
    <property type="match status" value="1"/>
</dbReference>
<keyword evidence="2" id="KW-0802">TPR repeat</keyword>
<dbReference type="PROSITE" id="PS50005">
    <property type="entry name" value="TPR"/>
    <property type="match status" value="4"/>
</dbReference>
<dbReference type="Pfam" id="PF01583">
    <property type="entry name" value="APS_kinase"/>
    <property type="match status" value="1"/>
</dbReference>
<feature type="repeat" description="TPR" evidence="2">
    <location>
        <begin position="288"/>
        <end position="321"/>
    </location>
</feature>
<gene>
    <name evidence="5" type="ORF">HBH25_12780</name>
</gene>
<dbReference type="InterPro" id="IPR059117">
    <property type="entry name" value="APS_kinase_dom"/>
</dbReference>
<dbReference type="Proteomes" id="UP000746535">
    <property type="component" value="Unassembled WGS sequence"/>
</dbReference>
<evidence type="ECO:0000313" key="6">
    <source>
        <dbReference type="Proteomes" id="UP000746535"/>
    </source>
</evidence>
<dbReference type="PANTHER" id="PTHR44998">
    <property type="match status" value="1"/>
</dbReference>
<dbReference type="Pfam" id="PF13424">
    <property type="entry name" value="TPR_12"/>
    <property type="match status" value="1"/>
</dbReference>
<evidence type="ECO:0000313" key="5">
    <source>
        <dbReference type="EMBL" id="NJP01721.1"/>
    </source>
</evidence>
<feature type="repeat" description="TPR" evidence="2">
    <location>
        <begin position="390"/>
        <end position="423"/>
    </location>
</feature>
<evidence type="ECO:0000256" key="3">
    <source>
        <dbReference type="SAM" id="MobiDB-lite"/>
    </source>
</evidence>
<dbReference type="SUPFAM" id="SSF52540">
    <property type="entry name" value="P-loop containing nucleoside triphosphate hydrolases"/>
    <property type="match status" value="1"/>
</dbReference>
<reference evidence="5 6" key="1">
    <citation type="submission" date="2020-03" db="EMBL/GenBank/DDBJ databases">
        <authorList>
            <person name="Wang L."/>
            <person name="He N."/>
            <person name="Li Y."/>
            <person name="Fang Y."/>
            <person name="Zhang F."/>
        </authorList>
    </citation>
    <scope>NUCLEOTIDE SEQUENCE [LARGE SCALE GENOMIC DNA]</scope>
    <source>
        <strain evidence="6">hsmgli-8</strain>
    </source>
</reference>
<keyword evidence="6" id="KW-1185">Reference proteome</keyword>
<dbReference type="EMBL" id="JAAVJI010000006">
    <property type="protein sequence ID" value="NJP01721.1"/>
    <property type="molecule type" value="Genomic_DNA"/>
</dbReference>
<dbReference type="SMART" id="SM00028">
    <property type="entry name" value="TPR"/>
    <property type="match status" value="5"/>
</dbReference>
<feature type="region of interest" description="Disordered" evidence="3">
    <location>
        <begin position="428"/>
        <end position="449"/>
    </location>
</feature>
<feature type="repeat" description="TPR" evidence="2">
    <location>
        <begin position="322"/>
        <end position="355"/>
    </location>
</feature>
<organism evidence="5 6">
    <name type="scientific">Pseudomonas quercus</name>
    <dbReference type="NCBI Taxonomy" id="2722792"/>
    <lineage>
        <taxon>Bacteria</taxon>
        <taxon>Pseudomonadati</taxon>
        <taxon>Pseudomonadota</taxon>
        <taxon>Gammaproteobacteria</taxon>
        <taxon>Pseudomonadales</taxon>
        <taxon>Pseudomonadaceae</taxon>
        <taxon>Pseudomonas</taxon>
    </lineage>
</organism>
<evidence type="ECO:0000259" key="4">
    <source>
        <dbReference type="Pfam" id="PF01583"/>
    </source>
</evidence>
<dbReference type="InterPro" id="IPR019734">
    <property type="entry name" value="TPR_rpt"/>
</dbReference>